<name>A0A7I8VS41_9ANNE</name>
<proteinExistence type="predicted"/>
<organism evidence="1 2">
    <name type="scientific">Dimorphilus gyrociliatus</name>
    <dbReference type="NCBI Taxonomy" id="2664684"/>
    <lineage>
        <taxon>Eukaryota</taxon>
        <taxon>Metazoa</taxon>
        <taxon>Spiralia</taxon>
        <taxon>Lophotrochozoa</taxon>
        <taxon>Annelida</taxon>
        <taxon>Polychaeta</taxon>
        <taxon>Polychaeta incertae sedis</taxon>
        <taxon>Dinophilidae</taxon>
        <taxon>Dimorphilus</taxon>
    </lineage>
</organism>
<sequence>MDYCGNLTKVSNSENVGKAKKYLDEELLNISKKDFNIHSKEYNKLTEELYEMLYGLYNYNKKDNPHWECFDAIYSALNTMADEISGYSKKHEKLKNIGKYEKTVISFSYLLSQYLKHIKFS</sequence>
<dbReference type="AlphaFoldDB" id="A0A7I8VS41"/>
<evidence type="ECO:0000313" key="2">
    <source>
        <dbReference type="Proteomes" id="UP000549394"/>
    </source>
</evidence>
<protein>
    <submittedName>
        <fullName evidence="1">Uncharacterized protein</fullName>
    </submittedName>
</protein>
<evidence type="ECO:0000313" key="1">
    <source>
        <dbReference type="EMBL" id="CAD5118186.1"/>
    </source>
</evidence>
<dbReference type="Proteomes" id="UP000549394">
    <property type="component" value="Unassembled WGS sequence"/>
</dbReference>
<reference evidence="1 2" key="1">
    <citation type="submission" date="2020-08" db="EMBL/GenBank/DDBJ databases">
        <authorList>
            <person name="Hejnol A."/>
        </authorList>
    </citation>
    <scope>NUCLEOTIDE SEQUENCE [LARGE SCALE GENOMIC DNA]</scope>
</reference>
<gene>
    <name evidence="1" type="ORF">DGYR_LOCUS6606</name>
</gene>
<comment type="caution">
    <text evidence="1">The sequence shown here is derived from an EMBL/GenBank/DDBJ whole genome shotgun (WGS) entry which is preliminary data.</text>
</comment>
<keyword evidence="2" id="KW-1185">Reference proteome</keyword>
<dbReference type="EMBL" id="CAJFCJ010000008">
    <property type="protein sequence ID" value="CAD5118186.1"/>
    <property type="molecule type" value="Genomic_DNA"/>
</dbReference>
<accession>A0A7I8VS41</accession>